<accession>A0ABU7C0V1</accession>
<dbReference type="Proteomes" id="UP001345963">
    <property type="component" value="Unassembled WGS sequence"/>
</dbReference>
<sequence>MRTINSGCRLQFALPSPHFRGMIQPQTSSSFLIFPVGDTANKVDPQRKESKRFLPQIFPGLKERCLQDAGNFRPMGSKQESENIQLQNADIRLCCAPSSEAISLQCSQGRFFLSI</sequence>
<gene>
    <name evidence="1" type="ORF">ATANTOWER_028296</name>
</gene>
<dbReference type="EMBL" id="JAHUTI010075925">
    <property type="protein sequence ID" value="MED6256532.1"/>
    <property type="molecule type" value="Genomic_DNA"/>
</dbReference>
<organism evidence="1 2">
    <name type="scientific">Ataeniobius toweri</name>
    <dbReference type="NCBI Taxonomy" id="208326"/>
    <lineage>
        <taxon>Eukaryota</taxon>
        <taxon>Metazoa</taxon>
        <taxon>Chordata</taxon>
        <taxon>Craniata</taxon>
        <taxon>Vertebrata</taxon>
        <taxon>Euteleostomi</taxon>
        <taxon>Actinopterygii</taxon>
        <taxon>Neopterygii</taxon>
        <taxon>Teleostei</taxon>
        <taxon>Neoteleostei</taxon>
        <taxon>Acanthomorphata</taxon>
        <taxon>Ovalentaria</taxon>
        <taxon>Atherinomorphae</taxon>
        <taxon>Cyprinodontiformes</taxon>
        <taxon>Goodeidae</taxon>
        <taxon>Ataeniobius</taxon>
    </lineage>
</organism>
<protein>
    <submittedName>
        <fullName evidence="1">Uncharacterized protein</fullName>
    </submittedName>
</protein>
<proteinExistence type="predicted"/>
<comment type="caution">
    <text evidence="1">The sequence shown here is derived from an EMBL/GenBank/DDBJ whole genome shotgun (WGS) entry which is preliminary data.</text>
</comment>
<reference evidence="1 2" key="1">
    <citation type="submission" date="2021-07" db="EMBL/GenBank/DDBJ databases">
        <authorList>
            <person name="Palmer J.M."/>
        </authorList>
    </citation>
    <scope>NUCLEOTIDE SEQUENCE [LARGE SCALE GENOMIC DNA]</scope>
    <source>
        <strain evidence="1 2">AT_MEX2019</strain>
        <tissue evidence="1">Muscle</tissue>
    </source>
</reference>
<evidence type="ECO:0000313" key="1">
    <source>
        <dbReference type="EMBL" id="MED6256532.1"/>
    </source>
</evidence>
<keyword evidence="2" id="KW-1185">Reference proteome</keyword>
<name>A0ABU7C0V1_9TELE</name>
<evidence type="ECO:0000313" key="2">
    <source>
        <dbReference type="Proteomes" id="UP001345963"/>
    </source>
</evidence>